<dbReference type="Gene3D" id="2.130.10.10">
    <property type="entry name" value="YVTN repeat-like/Quinoprotein amine dehydrogenase"/>
    <property type="match status" value="1"/>
</dbReference>
<evidence type="ECO:0008006" key="9">
    <source>
        <dbReference type="Google" id="ProtNLM"/>
    </source>
</evidence>
<feature type="compositionally biased region" description="Acidic residues" evidence="6">
    <location>
        <begin position="1735"/>
        <end position="1771"/>
    </location>
</feature>
<dbReference type="GO" id="GO:0016567">
    <property type="term" value="P:protein ubiquitination"/>
    <property type="evidence" value="ECO:0007669"/>
    <property type="project" value="InterPro"/>
</dbReference>
<feature type="compositionally biased region" description="Acidic residues" evidence="6">
    <location>
        <begin position="1598"/>
        <end position="1655"/>
    </location>
</feature>
<dbReference type="InterPro" id="IPR036322">
    <property type="entry name" value="WD40_repeat_dom_sf"/>
</dbReference>
<keyword evidence="5" id="KW-0539">Nucleus</keyword>
<evidence type="ECO:0000256" key="6">
    <source>
        <dbReference type="SAM" id="MobiDB-lite"/>
    </source>
</evidence>
<proteinExistence type="inferred from homology"/>
<evidence type="ECO:0000256" key="1">
    <source>
        <dbReference type="ARBA" id="ARBA00004123"/>
    </source>
</evidence>
<feature type="region of interest" description="Disordered" evidence="6">
    <location>
        <begin position="629"/>
        <end position="709"/>
    </location>
</feature>
<reference evidence="8" key="2">
    <citation type="submission" date="2023-11" db="UniProtKB">
        <authorList>
            <consortium name="WormBaseParasite"/>
        </authorList>
    </citation>
    <scope>IDENTIFICATION</scope>
</reference>
<dbReference type="PANTHER" id="PTHR13129">
    <property type="entry name" value="VPRBP PROTEIN-RELATED"/>
    <property type="match status" value="1"/>
</dbReference>
<comment type="similarity">
    <text evidence="3">Belongs to the VPRBP/DCAF1 family.</text>
</comment>
<dbReference type="SUPFAM" id="SSF48371">
    <property type="entry name" value="ARM repeat"/>
    <property type="match status" value="1"/>
</dbReference>
<feature type="region of interest" description="Disordered" evidence="6">
    <location>
        <begin position="1593"/>
        <end position="1771"/>
    </location>
</feature>
<keyword evidence="4" id="KW-0833">Ubl conjugation pathway</keyword>
<dbReference type="Proteomes" id="UP000050795">
    <property type="component" value="Unassembled WGS sequence"/>
</dbReference>
<feature type="compositionally biased region" description="Polar residues" evidence="6">
    <location>
        <begin position="1719"/>
        <end position="1733"/>
    </location>
</feature>
<organism evidence="7 8">
    <name type="scientific">Trichobilharzia regenti</name>
    <name type="common">Nasal bird schistosome</name>
    <dbReference type="NCBI Taxonomy" id="157069"/>
    <lineage>
        <taxon>Eukaryota</taxon>
        <taxon>Metazoa</taxon>
        <taxon>Spiralia</taxon>
        <taxon>Lophotrochozoa</taxon>
        <taxon>Platyhelminthes</taxon>
        <taxon>Trematoda</taxon>
        <taxon>Digenea</taxon>
        <taxon>Strigeidida</taxon>
        <taxon>Schistosomatoidea</taxon>
        <taxon>Schistosomatidae</taxon>
        <taxon>Trichobilharzia</taxon>
    </lineage>
</organism>
<keyword evidence="7" id="KW-1185">Reference proteome</keyword>
<dbReference type="PANTHER" id="PTHR13129:SF4">
    <property type="entry name" value="DDB1- AND CUL4-ASSOCIATED FACTOR 1"/>
    <property type="match status" value="1"/>
</dbReference>
<feature type="compositionally biased region" description="Basic and acidic residues" evidence="6">
    <location>
        <begin position="637"/>
        <end position="647"/>
    </location>
</feature>
<feature type="compositionally biased region" description="Low complexity" evidence="6">
    <location>
        <begin position="1656"/>
        <end position="1675"/>
    </location>
</feature>
<dbReference type="SUPFAM" id="SSF50978">
    <property type="entry name" value="WD40 repeat-like"/>
    <property type="match status" value="1"/>
</dbReference>
<reference evidence="7" key="1">
    <citation type="submission" date="2022-06" db="EMBL/GenBank/DDBJ databases">
        <authorList>
            <person name="Berger JAMES D."/>
            <person name="Berger JAMES D."/>
        </authorList>
    </citation>
    <scope>NUCLEOTIDE SEQUENCE [LARGE SCALE GENOMIC DNA]</scope>
</reference>
<comment type="pathway">
    <text evidence="2">Protein modification; protein ubiquitination.</text>
</comment>
<evidence type="ECO:0000313" key="7">
    <source>
        <dbReference type="Proteomes" id="UP000050795"/>
    </source>
</evidence>
<dbReference type="InterPro" id="IPR033270">
    <property type="entry name" value="VPRBP/DCAF1"/>
</dbReference>
<dbReference type="InterPro" id="IPR006594">
    <property type="entry name" value="LisH"/>
</dbReference>
<evidence type="ECO:0000256" key="5">
    <source>
        <dbReference type="ARBA" id="ARBA00023242"/>
    </source>
</evidence>
<name>A0AA85K9J1_TRIRE</name>
<feature type="compositionally biased region" description="Basic residues" evidence="6">
    <location>
        <begin position="1681"/>
        <end position="1692"/>
    </location>
</feature>
<evidence type="ECO:0000256" key="2">
    <source>
        <dbReference type="ARBA" id="ARBA00004906"/>
    </source>
</evidence>
<dbReference type="WBParaSite" id="TREG1_73060.1">
    <property type="protein sequence ID" value="TREG1_73060.1"/>
    <property type="gene ID" value="TREG1_73060"/>
</dbReference>
<dbReference type="SMART" id="SM00667">
    <property type="entry name" value="LisH"/>
    <property type="match status" value="1"/>
</dbReference>
<evidence type="ECO:0000313" key="8">
    <source>
        <dbReference type="WBParaSite" id="TREG1_73060.1"/>
    </source>
</evidence>
<feature type="compositionally biased region" description="Polar residues" evidence="6">
    <location>
        <begin position="793"/>
        <end position="803"/>
    </location>
</feature>
<dbReference type="InterPro" id="IPR015943">
    <property type="entry name" value="WD40/YVTN_repeat-like_dom_sf"/>
</dbReference>
<evidence type="ECO:0000256" key="4">
    <source>
        <dbReference type="ARBA" id="ARBA00022786"/>
    </source>
</evidence>
<dbReference type="PROSITE" id="PS50896">
    <property type="entry name" value="LISH"/>
    <property type="match status" value="1"/>
</dbReference>
<sequence length="1771" mass="198531">MSPNNNIQIKLSSCPVVWVFEILTMTDERTAIQRCEDLMSRWKAERNSPTFNPIPFLNNFSELLEEQINLFFSTDPDPFDDRHPLRTDSSCDLGQILRLLSTHESFLERLTYVYLVGSSDPSNELVIAASRLLCAMRLGVTLSYTLDEEDVTISTLYKLALSEVEPTNCYALFLLGSVLDNTELLYITRHKNIQLIPIVLNRLRNYTAELKSELASATPSTHEVGMTNLLGSFVLNPLKTEMKIRLSIAYLIPLAEYQDLMPFMYNGGMLDLIYTYLMPEVAFRDIRLTFESLRLLANLLCHRCVYLEFVEQDGLLAVLKVPRPSVAATAVSVVLYYTGYFEDAMERVCQLSNNLLDDLIKYSLWLVECSHPSARCYSLFFLHLVLCYGITYRRFEEHNGLVYLYNAICVLPLRLTEDNPVTLKDTTSWHVVRASLCAIRRFLEISLLLWIDTIDPSLGSLFDESPRAVAAAGYRPITYTTEQFSRLMSLIISRIRPDTVWQPIQQLRDCGAIDVLYRIIARNVYAHNNWPCRSECTRLAVDILNLMSLTYDIADEIVSADVYSFPSSIGSATFLGPTPLFSSLAAGDSSDSDFGSNDVTVHLPSPLGSNSTHRRGLINQLLQIVEQVSNDGIGGSGRDRNREDGRRSALRRTGNQGGGAASNFSLPNENEQRLNAVQSPGTNFPTESLSRPEERTSDNEETPAEGSSTLDERINGLHMLFSIYREDDNWDVSVHKAVLAFICTLVYRPVVEHEHPDQPIAVTGLLSNFTTMSNSNQGNNALCSPSVPPHQRNPGNNTPSIGSSFKAPQRTNNLRGSVNRKRRHDDTLTPSSPPTMSSNLCSRISRPSTPPSQTGTYLAPFSESYIPSPFGRQKTTQLLYRQAKLWNIVRRQHGIMVLLYHLETKQPISEADSVRTLACRGLVGLARSEEVRSMLAKLPLFTKALLQLLMKEPVLPDRLTEHAEFCRYATMLIRLVVGTLSDGVLSGDMSLERVRRAEIVAKTRIQWDQEELLELIYRHLQSKGLYESATALQHEARLKILPAAPSQLPLYDDFSRPPGETPPYQPCSGVVHLSGHANTGIDLCGSSYKRDFDANDTVSMISFTDSIGPTGDSTVNANSDPPPTPSLRLTKIRHNGTPSQTPKPCRDRFERPGLPNLYLKPVSTQPVSEMTLSKVVESFLLHQHAQCPHPVSVCPKFSLYHPHRCPEPRPNKQTNCCQHLMLRERYYGSMKLRPSTKELRHFLHRRFQPMAVIRESDDDLLTACCFSQTDDGLFLGSNSGAIAWVNVEEDGLPIELFHGQTSSIRRLAHTRDGERLLVCSEWGEPATVVARLRPAINTSSNSNSPWETISEDFVFHVSEARYAEFSNTGHQDRLVATYGKMAKVFDLTTGSRVADLFSAVKQSGYVLNKATFSPSDHLVLNDGVVWDLRCSGMLTTNFSGSLQHPGTSSRPVHKFDKFQDIVSGVFHPNGLEIIIGSAVWDLRTWRLLHTVQALDRLEVQFNASYDVIYAGIFGLDDEEYAELGGNRLVMQNMFRTVDAIDYSLIASVDVRHRIEQLALDTAGQSLAIVEKVGENNNNEPITQCRIYMVGRKRFEREPENDEEEDRGDEEDDEDDNDDDDDDDDDDVDDDDLLNDVDTVDLAEILGDESLLDDEVSSGSSSSNSSSDSSYWSPSSNERQRAARRRRRARRRRTEATSNPVEYVTTATATDDATVDSDAENINPSVNNSPQLESNEILDVDADATTAADDDSSWETLEEEEITEDAETQSDS</sequence>
<evidence type="ECO:0000256" key="3">
    <source>
        <dbReference type="ARBA" id="ARBA00008845"/>
    </source>
</evidence>
<dbReference type="InterPro" id="IPR016024">
    <property type="entry name" value="ARM-type_fold"/>
</dbReference>
<accession>A0AA85K9J1</accession>
<dbReference type="GO" id="GO:0005634">
    <property type="term" value="C:nucleus"/>
    <property type="evidence" value="ECO:0007669"/>
    <property type="project" value="UniProtKB-SubCell"/>
</dbReference>
<comment type="subcellular location">
    <subcellularLocation>
        <location evidence="1">Nucleus</location>
    </subcellularLocation>
</comment>
<feature type="region of interest" description="Disordered" evidence="6">
    <location>
        <begin position="776"/>
        <end position="853"/>
    </location>
</feature>
<feature type="compositionally biased region" description="Polar residues" evidence="6">
    <location>
        <begin position="662"/>
        <end position="689"/>
    </location>
</feature>
<feature type="region of interest" description="Disordered" evidence="6">
    <location>
        <begin position="1127"/>
        <end position="1149"/>
    </location>
</feature>
<feature type="compositionally biased region" description="Low complexity" evidence="6">
    <location>
        <begin position="828"/>
        <end position="838"/>
    </location>
</feature>
<feature type="compositionally biased region" description="Polar residues" evidence="6">
    <location>
        <begin position="839"/>
        <end position="853"/>
    </location>
</feature>
<protein>
    <recommendedName>
        <fullName evidence="9">LisH domain-containing protein</fullName>
    </recommendedName>
</protein>
<dbReference type="GO" id="GO:0080008">
    <property type="term" value="C:Cul4-RING E3 ubiquitin ligase complex"/>
    <property type="evidence" value="ECO:0007669"/>
    <property type="project" value="TreeGrafter"/>
</dbReference>